<dbReference type="EC" id="2.1.1.37" evidence="2"/>
<dbReference type="Gene3D" id="3.40.50.150">
    <property type="entry name" value="Vaccinia Virus protein VP39"/>
    <property type="match status" value="1"/>
</dbReference>
<dbReference type="Proteomes" id="UP000274822">
    <property type="component" value="Unassembled WGS sequence"/>
</dbReference>
<keyword evidence="7" id="KW-0539">Nucleus</keyword>
<dbReference type="Pfam" id="PF25423">
    <property type="entry name" value="DUF7893"/>
    <property type="match status" value="1"/>
</dbReference>
<evidence type="ECO:0000256" key="4">
    <source>
        <dbReference type="ARBA" id="ARBA00022679"/>
    </source>
</evidence>
<dbReference type="PIRSF" id="PIRSF037404">
    <property type="entry name" value="DNMT1"/>
    <property type="match status" value="1"/>
</dbReference>
<dbReference type="Pfam" id="PF00145">
    <property type="entry name" value="DNA_methylase"/>
    <property type="match status" value="1"/>
</dbReference>
<dbReference type="PROSITE" id="PS51038">
    <property type="entry name" value="BAH"/>
    <property type="match status" value="1"/>
</dbReference>
<sequence length="1085" mass="124177">DDDDDSDYAEFLIDHYTIYDKRRSLQELTEQFAVPLYISGTLKQNPNEVGVRVSGVQIGYFSIGGLDRSDHAAWAWVNSETKKNLWYRLGKPRREYEGFASIFEWKCGLVKHLLDFLEAHPAAELADLRSYGKFGKFLQQLHGQNANVDSHNFLRDVFVHAKFIYWQIVDLTLSGQTDVDSHPFWLDGCFDAAKRDMKLKPRSKGNWNPDEKTIVTPLVYSFFKALYGPYLKVINYEENPQNGEFPSSRNLPHTNIGFPGQSVSIAETMTSRAQPLGSSELRELNHLRTQFQEHLGTVHRPEGSELTYASVIIDDVVIATGDFVELEVPKDEKDPLRIGQVMQLFEVAAVKRNIDIPVRTAYFRVLWLYHTKKTILDYVCDIEDVTHEQELFYSWHCECRTGNPNQPLQSIVRKVHVTFDRSCLDLPHHYFVHRFYDHHGAGFQDLDPSHIYVTSKDGHRLRCGHYVPSTTELCHKFVSNHKPGSFILLQNDPTHTLYCLYKIESVDTSKGIVHLRMMPRLEVVLMDTVAVRRDLILDPMMENEVVYSATIITKDLDEVVRMWDGGENRWCHVEFAGETEVKKSTTLRYHGAGNFFFFNKHYDPQTKQLYPISNVSKWCLRYPPWQPPTLPGNKKLCIMDLFCGGGSFGRAFEDAGFAVTEWAVDVDEPAMRTHAANSERPCHRFTTSINVLMKEALTGRPRAGWPKRGDIHIVEAGNPCQGYSLLTGANKNTPNSLRKSSLIASLATVLEYYRPRYLLMENVTNLITMEAFAQFIGFLVRFGYQVRWGSEDVSHYGVAQLQATLSLKNRRSRITPTAGYATPISNYPTVSGVVLRWGVWCGMDKSRQEPHIVLPFVHSNQGGSSTRMLCCQLCYADCRECDWEPAASERQGKYVRRIHIPSQSSILTESIGKQDPRYPDHIVAPVHPWEQRIMNAIPTTPEGADLEYLYQMNPRHPALDCSWVETWLQKHRDPRLANKSFRDYTRVRPGELSATLTTHMRVHDYNSAPAVHWREGRLLSVHEAKVLQGFLPEDRLEGEVADMYRIIGNAVPRAPVFAYAVMLGEALKERSSRKVKDEGTIMVDK</sequence>
<proteinExistence type="inferred from homology"/>
<comment type="similarity">
    <text evidence="9">Belongs to the class I-like SAM-binding methyltransferase superfamily. C5-methyltransferase family.</text>
</comment>
<keyword evidence="12" id="KW-1185">Reference proteome</keyword>
<evidence type="ECO:0000256" key="3">
    <source>
        <dbReference type="ARBA" id="ARBA00022603"/>
    </source>
</evidence>
<dbReference type="PANTHER" id="PTHR10629">
    <property type="entry name" value="CYTOSINE-SPECIFIC METHYLTRANSFERASE"/>
    <property type="match status" value="1"/>
</dbReference>
<dbReference type="InterPro" id="IPR057215">
    <property type="entry name" value="DUF7893"/>
</dbReference>
<dbReference type="AlphaFoldDB" id="A0A433QCR5"/>
<comment type="subcellular location">
    <subcellularLocation>
        <location evidence="1">Nucleus</location>
    </subcellularLocation>
</comment>
<keyword evidence="4 9" id="KW-0808">Transferase</keyword>
<evidence type="ECO:0000256" key="5">
    <source>
        <dbReference type="ARBA" id="ARBA00022691"/>
    </source>
</evidence>
<dbReference type="EMBL" id="RBNJ01008187">
    <property type="protein sequence ID" value="RUS27551.1"/>
    <property type="molecule type" value="Genomic_DNA"/>
</dbReference>
<evidence type="ECO:0000256" key="2">
    <source>
        <dbReference type="ARBA" id="ARBA00011975"/>
    </source>
</evidence>
<dbReference type="GO" id="GO:0003677">
    <property type="term" value="F:DNA binding"/>
    <property type="evidence" value="ECO:0007669"/>
    <property type="project" value="UniProtKB-KW"/>
</dbReference>
<dbReference type="GO" id="GO:0044027">
    <property type="term" value="P:negative regulation of gene expression via chromosomal CpG island methylation"/>
    <property type="evidence" value="ECO:0007669"/>
    <property type="project" value="TreeGrafter"/>
</dbReference>
<evidence type="ECO:0000256" key="6">
    <source>
        <dbReference type="ARBA" id="ARBA00023125"/>
    </source>
</evidence>
<organism evidence="11 12">
    <name type="scientific">Jimgerdemannia flammicorona</name>
    <dbReference type="NCBI Taxonomy" id="994334"/>
    <lineage>
        <taxon>Eukaryota</taxon>
        <taxon>Fungi</taxon>
        <taxon>Fungi incertae sedis</taxon>
        <taxon>Mucoromycota</taxon>
        <taxon>Mucoromycotina</taxon>
        <taxon>Endogonomycetes</taxon>
        <taxon>Endogonales</taxon>
        <taxon>Endogonaceae</taxon>
        <taxon>Jimgerdemannia</taxon>
    </lineage>
</organism>
<evidence type="ECO:0000256" key="1">
    <source>
        <dbReference type="ARBA" id="ARBA00004123"/>
    </source>
</evidence>
<dbReference type="InterPro" id="IPR043151">
    <property type="entry name" value="BAH_sf"/>
</dbReference>
<dbReference type="GO" id="GO:0006346">
    <property type="term" value="P:DNA methylation-dependent constitutive heterochromatin formation"/>
    <property type="evidence" value="ECO:0007669"/>
    <property type="project" value="InterPro"/>
</dbReference>
<reference evidence="11 12" key="1">
    <citation type="journal article" date="2018" name="New Phytol.">
        <title>Phylogenomics of Endogonaceae and evolution of mycorrhizas within Mucoromycota.</title>
        <authorList>
            <person name="Chang Y."/>
            <person name="Desiro A."/>
            <person name="Na H."/>
            <person name="Sandor L."/>
            <person name="Lipzen A."/>
            <person name="Clum A."/>
            <person name="Barry K."/>
            <person name="Grigoriev I.V."/>
            <person name="Martin F.M."/>
            <person name="Stajich J.E."/>
            <person name="Smith M.E."/>
            <person name="Bonito G."/>
            <person name="Spatafora J.W."/>
        </authorList>
    </citation>
    <scope>NUCLEOTIDE SEQUENCE [LARGE SCALE GENOMIC DNA]</scope>
    <source>
        <strain evidence="11 12">AD002</strain>
    </source>
</reference>
<dbReference type="GO" id="GO:0032259">
    <property type="term" value="P:methylation"/>
    <property type="evidence" value="ECO:0007669"/>
    <property type="project" value="UniProtKB-KW"/>
</dbReference>
<protein>
    <recommendedName>
        <fullName evidence="2">DNA (cytosine-5-)-methyltransferase</fullName>
        <ecNumber evidence="2">2.1.1.37</ecNumber>
    </recommendedName>
</protein>
<feature type="domain" description="BAH" evidence="10">
    <location>
        <begin position="316"/>
        <end position="447"/>
    </location>
</feature>
<keyword evidence="6" id="KW-0238">DNA-binding</keyword>
<dbReference type="InterPro" id="IPR029063">
    <property type="entry name" value="SAM-dependent_MTases_sf"/>
</dbReference>
<dbReference type="SUPFAM" id="SSF53335">
    <property type="entry name" value="S-adenosyl-L-methionine-dependent methyltransferases"/>
    <property type="match status" value="1"/>
</dbReference>
<evidence type="ECO:0000313" key="12">
    <source>
        <dbReference type="Proteomes" id="UP000274822"/>
    </source>
</evidence>
<evidence type="ECO:0000256" key="9">
    <source>
        <dbReference type="PROSITE-ProRule" id="PRU01016"/>
    </source>
</evidence>
<keyword evidence="3 9" id="KW-0489">Methyltransferase</keyword>
<dbReference type="GO" id="GO:0003682">
    <property type="term" value="F:chromatin binding"/>
    <property type="evidence" value="ECO:0007669"/>
    <property type="project" value="InterPro"/>
</dbReference>
<name>A0A433QCR5_9FUNG</name>
<keyword evidence="5 9" id="KW-0949">S-adenosyl-L-methionine</keyword>
<dbReference type="InterPro" id="IPR050390">
    <property type="entry name" value="C5-Methyltransferase"/>
</dbReference>
<dbReference type="InterPro" id="IPR001525">
    <property type="entry name" value="C5_MeTfrase"/>
</dbReference>
<dbReference type="PROSITE" id="PS51679">
    <property type="entry name" value="SAM_MT_C5"/>
    <property type="match status" value="1"/>
</dbReference>
<evidence type="ECO:0000256" key="7">
    <source>
        <dbReference type="ARBA" id="ARBA00023242"/>
    </source>
</evidence>
<evidence type="ECO:0000259" key="10">
    <source>
        <dbReference type="PROSITE" id="PS51038"/>
    </source>
</evidence>
<evidence type="ECO:0000256" key="8">
    <source>
        <dbReference type="PIRSR" id="PIRSR037404-1"/>
    </source>
</evidence>
<gene>
    <name evidence="11" type="ORF">BC938DRAFT_483080</name>
</gene>
<dbReference type="InterPro" id="IPR001025">
    <property type="entry name" value="BAH_dom"/>
</dbReference>
<feature type="active site" evidence="8 9">
    <location>
        <position position="720"/>
    </location>
</feature>
<dbReference type="Gene3D" id="3.90.120.10">
    <property type="entry name" value="DNA Methylase, subunit A, domain 2"/>
    <property type="match status" value="1"/>
</dbReference>
<dbReference type="GO" id="GO:0003886">
    <property type="term" value="F:DNA (cytosine-5-)-methyltransferase activity"/>
    <property type="evidence" value="ECO:0007669"/>
    <property type="project" value="UniProtKB-EC"/>
</dbReference>
<feature type="non-terminal residue" evidence="11">
    <location>
        <position position="1"/>
    </location>
</feature>
<dbReference type="Gene3D" id="2.30.30.490">
    <property type="match status" value="1"/>
</dbReference>
<accession>A0A433QCR5</accession>
<dbReference type="PANTHER" id="PTHR10629:SF54">
    <property type="entry name" value="DNA METHYLTRANSFERASE DIM-2"/>
    <property type="match status" value="1"/>
</dbReference>
<comment type="caution">
    <text evidence="11">The sequence shown here is derived from an EMBL/GenBank/DDBJ whole genome shotgun (WGS) entry which is preliminary data.</text>
</comment>
<dbReference type="GO" id="GO:0005634">
    <property type="term" value="C:nucleus"/>
    <property type="evidence" value="ECO:0007669"/>
    <property type="project" value="UniProtKB-SubCell"/>
</dbReference>
<evidence type="ECO:0000313" key="11">
    <source>
        <dbReference type="EMBL" id="RUS27551.1"/>
    </source>
</evidence>